<keyword evidence="1" id="KW-1133">Transmembrane helix</keyword>
<evidence type="ECO:0000313" key="3">
    <source>
        <dbReference type="Proteomes" id="UP000240638"/>
    </source>
</evidence>
<feature type="transmembrane region" description="Helical" evidence="1">
    <location>
        <begin position="37"/>
        <end position="57"/>
    </location>
</feature>
<comment type="caution">
    <text evidence="2">The sequence shown here is derived from an EMBL/GenBank/DDBJ whole genome shotgun (WGS) entry which is preliminary data.</text>
</comment>
<dbReference type="Proteomes" id="UP000240638">
    <property type="component" value="Unassembled WGS sequence"/>
</dbReference>
<sequence length="59" mass="6762">MEKSLDVTKLEAEITKLTAETMKLVAESIKLDRERRWMPFVCVSTLIGICFAIVKFLQS</sequence>
<organism evidence="2 3">
    <name type="scientific">Trinickia symbiotica</name>
    <dbReference type="NCBI Taxonomy" id="863227"/>
    <lineage>
        <taxon>Bacteria</taxon>
        <taxon>Pseudomonadati</taxon>
        <taxon>Pseudomonadota</taxon>
        <taxon>Betaproteobacteria</taxon>
        <taxon>Burkholderiales</taxon>
        <taxon>Burkholderiaceae</taxon>
        <taxon>Trinickia</taxon>
    </lineage>
</organism>
<keyword evidence="1" id="KW-0472">Membrane</keyword>
<protein>
    <submittedName>
        <fullName evidence="2">Uncharacterized protein</fullName>
    </submittedName>
</protein>
<dbReference type="AlphaFoldDB" id="A0A2T3XS09"/>
<accession>A0A2T3XS09</accession>
<dbReference type="EMBL" id="PYUC01000009">
    <property type="protein sequence ID" value="PTB19309.1"/>
    <property type="molecule type" value="Genomic_DNA"/>
</dbReference>
<dbReference type="RefSeq" id="WP_107152268.1">
    <property type="nucleotide sequence ID" value="NZ_PYUC01000009.1"/>
</dbReference>
<gene>
    <name evidence="2" type="ORF">C9I57_19510</name>
</gene>
<name>A0A2T3XS09_9BURK</name>
<evidence type="ECO:0000313" key="2">
    <source>
        <dbReference type="EMBL" id="PTB19309.1"/>
    </source>
</evidence>
<keyword evidence="1" id="KW-0812">Transmembrane</keyword>
<reference evidence="2 3" key="1">
    <citation type="submission" date="2018-03" db="EMBL/GenBank/DDBJ databases">
        <title>Whole genome analyses suggest that Burkholderia sensu lato contains two further novel genera in the rhizoxinica-symbiotica group Mycetohabitans gen. nov., and Trinickia gen. nov.: implications for the evolution of diazotrophy and nodulation in the Burkholderiaceae.</title>
        <authorList>
            <person name="Estrada De Los Santos P."/>
            <person name="Palmer M."/>
            <person name="Chavez-Ramirez B."/>
            <person name="Steenkamp E.T."/>
            <person name="Hirsch A.M."/>
            <person name="Manyaka P."/>
            <person name="Maluk M."/>
            <person name="Lafos M."/>
            <person name="Crook M."/>
            <person name="Gross E."/>
            <person name="Simon M.F."/>
            <person name="Bueno Dos Reis Junior F."/>
            <person name="Poole P.S."/>
            <person name="Venter S.N."/>
            <person name="James E.K."/>
        </authorList>
    </citation>
    <scope>NUCLEOTIDE SEQUENCE [LARGE SCALE GENOMIC DNA]</scope>
    <source>
        <strain evidence="2 3">JPY-366</strain>
    </source>
</reference>
<evidence type="ECO:0000256" key="1">
    <source>
        <dbReference type="SAM" id="Phobius"/>
    </source>
</evidence>
<proteinExistence type="predicted"/>